<dbReference type="AlphaFoldDB" id="A0A6H1TVM6"/>
<dbReference type="KEGG" id="oxy:HCG48_07865"/>
<organism evidence="1 2">
    <name type="scientific">Oxynema aestuarii AP17</name>
    <dbReference type="NCBI Taxonomy" id="2064643"/>
    <lineage>
        <taxon>Bacteria</taxon>
        <taxon>Bacillati</taxon>
        <taxon>Cyanobacteriota</taxon>
        <taxon>Cyanophyceae</taxon>
        <taxon>Oscillatoriophycideae</taxon>
        <taxon>Oscillatoriales</taxon>
        <taxon>Oscillatoriaceae</taxon>
        <taxon>Oxynema</taxon>
        <taxon>Oxynema aestuarii</taxon>
    </lineage>
</organism>
<name>A0A6H1TVM6_9CYAN</name>
<evidence type="ECO:0000313" key="2">
    <source>
        <dbReference type="Proteomes" id="UP000500857"/>
    </source>
</evidence>
<dbReference type="Proteomes" id="UP000500857">
    <property type="component" value="Chromosome"/>
</dbReference>
<gene>
    <name evidence="1" type="ORF">HCG48_07865</name>
</gene>
<dbReference type="EMBL" id="CP051167">
    <property type="protein sequence ID" value="QIZ70505.1"/>
    <property type="molecule type" value="Genomic_DNA"/>
</dbReference>
<keyword evidence="2" id="KW-1185">Reference proteome</keyword>
<reference evidence="1 2" key="1">
    <citation type="submission" date="2020-04" db="EMBL/GenBank/DDBJ databases">
        <authorList>
            <person name="Basu S."/>
            <person name="Maruthanayagam V."/>
            <person name="Chakraborty S."/>
            <person name="Pramanik A."/>
            <person name="Mukherjee J."/>
            <person name="Brink B."/>
        </authorList>
    </citation>
    <scope>NUCLEOTIDE SEQUENCE [LARGE SCALE GENOMIC DNA]</scope>
    <source>
        <strain evidence="1 2">AP17</strain>
    </source>
</reference>
<protein>
    <submittedName>
        <fullName evidence="1">Late competence development ComFB family protein</fullName>
    </submittedName>
</protein>
<sequence>MMNTRIINLTEPFVAEEIEKILETYPFHPYQQVFAHPELRQKLMAHVLSRIPNQYAVVKTPESCHIAMEKIHASIALQLDVKAAIHQGIRQLFELNADWAVGHIPSPDEPSYAASSWFG</sequence>
<dbReference type="Pfam" id="PF10719">
    <property type="entry name" value="ComFB"/>
    <property type="match status" value="1"/>
</dbReference>
<evidence type="ECO:0000313" key="1">
    <source>
        <dbReference type="EMBL" id="QIZ70505.1"/>
    </source>
</evidence>
<proteinExistence type="predicted"/>
<dbReference type="InterPro" id="IPR019657">
    <property type="entry name" value="ComFB"/>
</dbReference>
<accession>A0A6H1TVM6</accession>